<dbReference type="InterPro" id="IPR038883">
    <property type="entry name" value="AN11006-like"/>
</dbReference>
<dbReference type="Proteomes" id="UP000078343">
    <property type="component" value="Unassembled WGS sequence"/>
</dbReference>
<sequence length="296" mass="33925">MAATPDAIGCVTSGDQPRRRLGLLDLPTEVRHQIYRHLFCHRPGPITLGFHDFFSKWASLSLSEDREAPHEPTFHTSLFRVNKAISRDTLEFAYSANCFRFDKDIQTFCNLGSIALASIKTLRVYRNAWLNSSYAISFWRTLNQRCPSLALLVVEAASHILLAAIPYLKDFMASIPRGHARPNLVLDLNVWDRHFSFDFPDREYQTALQDLRSNMLESDWKEFSYPYIYVMRMPRHVKEIRFALDLGPGALRALEEVLRQSTDLCFVEADPESSNSAGHVAGRGKHRCFVWKEAGE</sequence>
<keyword evidence="2" id="KW-1185">Reference proteome</keyword>
<dbReference type="RefSeq" id="XP_018690109.1">
    <property type="nucleotide sequence ID" value="XM_018840362.1"/>
</dbReference>
<dbReference type="PANTHER" id="PTHR42085:SF2">
    <property type="entry name" value="F-BOX DOMAIN-CONTAINING PROTEIN"/>
    <property type="match status" value="1"/>
</dbReference>
<accession>A0A178ZAR7</accession>
<dbReference type="PANTHER" id="PTHR42085">
    <property type="entry name" value="F-BOX DOMAIN-CONTAINING PROTEIN"/>
    <property type="match status" value="1"/>
</dbReference>
<name>A0A178ZAR7_9EURO</name>
<dbReference type="EMBL" id="LVYI01000008">
    <property type="protein sequence ID" value="OAP56742.1"/>
    <property type="molecule type" value="Genomic_DNA"/>
</dbReference>
<comment type="caution">
    <text evidence="1">The sequence shown here is derived from an EMBL/GenBank/DDBJ whole genome shotgun (WGS) entry which is preliminary data.</text>
</comment>
<gene>
    <name evidence="1" type="ORF">AYL99_08854</name>
</gene>
<dbReference type="OrthoDB" id="62952at2759"/>
<evidence type="ECO:0000313" key="1">
    <source>
        <dbReference type="EMBL" id="OAP56742.1"/>
    </source>
</evidence>
<reference evidence="1 2" key="1">
    <citation type="submission" date="2016-04" db="EMBL/GenBank/DDBJ databases">
        <title>Draft genome of Fonsecaea erecta CBS 125763.</title>
        <authorList>
            <person name="Weiss V.A."/>
            <person name="Vicente V.A."/>
            <person name="Raittz R.T."/>
            <person name="Moreno L.F."/>
            <person name="De Souza E.M."/>
            <person name="Pedrosa F.O."/>
            <person name="Steffens M.B."/>
            <person name="Faoro H."/>
            <person name="Tadra-Sfeir M.Z."/>
            <person name="Najafzadeh M.J."/>
            <person name="Felipe M.S."/>
            <person name="Teixeira M."/>
            <person name="Sun J."/>
            <person name="Xi L."/>
            <person name="Gomes R."/>
            <person name="De Azevedo C.M."/>
            <person name="Salgado C.G."/>
            <person name="Da Silva M.B."/>
            <person name="Nascimento M.F."/>
            <person name="Queiroz-Telles F."/>
            <person name="Attili D.S."/>
            <person name="Gorbushina A."/>
        </authorList>
    </citation>
    <scope>NUCLEOTIDE SEQUENCE [LARGE SCALE GENOMIC DNA]</scope>
    <source>
        <strain evidence="1 2">CBS 125763</strain>
    </source>
</reference>
<evidence type="ECO:0000313" key="2">
    <source>
        <dbReference type="Proteomes" id="UP000078343"/>
    </source>
</evidence>
<protein>
    <submittedName>
        <fullName evidence="1">Uncharacterized protein</fullName>
    </submittedName>
</protein>
<dbReference type="AlphaFoldDB" id="A0A178ZAR7"/>
<dbReference type="GeneID" id="30013022"/>
<organism evidence="1 2">
    <name type="scientific">Fonsecaea erecta</name>
    <dbReference type="NCBI Taxonomy" id="1367422"/>
    <lineage>
        <taxon>Eukaryota</taxon>
        <taxon>Fungi</taxon>
        <taxon>Dikarya</taxon>
        <taxon>Ascomycota</taxon>
        <taxon>Pezizomycotina</taxon>
        <taxon>Eurotiomycetes</taxon>
        <taxon>Chaetothyriomycetidae</taxon>
        <taxon>Chaetothyriales</taxon>
        <taxon>Herpotrichiellaceae</taxon>
        <taxon>Fonsecaea</taxon>
    </lineage>
</organism>
<proteinExistence type="predicted"/>